<dbReference type="RefSeq" id="WP_379486598.1">
    <property type="nucleotide sequence ID" value="NZ_JBHLWK010000009.1"/>
</dbReference>
<keyword evidence="1" id="KW-0472">Membrane</keyword>
<feature type="transmembrane region" description="Helical" evidence="1">
    <location>
        <begin position="188"/>
        <end position="207"/>
    </location>
</feature>
<organism evidence="2 3">
    <name type="scientific">Novosphingobium soli</name>
    <dbReference type="NCBI Taxonomy" id="574956"/>
    <lineage>
        <taxon>Bacteria</taxon>
        <taxon>Pseudomonadati</taxon>
        <taxon>Pseudomonadota</taxon>
        <taxon>Alphaproteobacteria</taxon>
        <taxon>Sphingomonadales</taxon>
        <taxon>Sphingomonadaceae</taxon>
        <taxon>Novosphingobium</taxon>
    </lineage>
</organism>
<evidence type="ECO:0008006" key="4">
    <source>
        <dbReference type="Google" id="ProtNLM"/>
    </source>
</evidence>
<evidence type="ECO:0000256" key="1">
    <source>
        <dbReference type="SAM" id="Phobius"/>
    </source>
</evidence>
<feature type="transmembrane region" description="Helical" evidence="1">
    <location>
        <begin position="20"/>
        <end position="37"/>
    </location>
</feature>
<name>A0ABV6CSW6_9SPHN</name>
<feature type="transmembrane region" description="Helical" evidence="1">
    <location>
        <begin position="297"/>
        <end position="319"/>
    </location>
</feature>
<evidence type="ECO:0000313" key="2">
    <source>
        <dbReference type="EMBL" id="MFC0203829.1"/>
    </source>
</evidence>
<sequence length="480" mass="51381">MIGQGQDDGHDRAAGGRSRAGYLLALVPAAMLAVLLLRKVWDVDIFWQLKLGEMILERGGPVQGEPFAALHLGEPLPAVAWAGQAILALARRVGGWELLRLVDALCWVGGFWAVAAACRLRGAPALAVALALGLSVLPALPAASVRPQSFACLCFGLLLALRRLELRPAPTIGLGAILLVAWQNLHPSVTVGIAAMGLAALPGWFAWLRDRRRAVPLVPTALALAGLAAVFLTPDGVGILPVSARNAEASMAIGASEWLPLWIPANHTNALPVLAVGLVAVWLAMRRPSRVDAAELAVFLGLLVMTVAAYRFVLFWAVAMVPVVARAAGGARRVPPERAHVALMLSCVGLVAALSPVVFPTRFSPGLPLAAVARLKQEGVRGTVYGDFPFGGVIIDTGYPAWRVAYDGRYYRYSRQEWQYNGGIENGIVPLVDVERKWRPAAFVLDSRHNAPLAGELSRSPSWRRIFAADGVVVYVPERR</sequence>
<feature type="transmembrane region" description="Helical" evidence="1">
    <location>
        <begin position="123"/>
        <end position="143"/>
    </location>
</feature>
<keyword evidence="1" id="KW-1133">Transmembrane helix</keyword>
<proteinExistence type="predicted"/>
<evidence type="ECO:0000313" key="3">
    <source>
        <dbReference type="Proteomes" id="UP001589798"/>
    </source>
</evidence>
<reference evidence="2 3" key="1">
    <citation type="submission" date="2024-09" db="EMBL/GenBank/DDBJ databases">
        <authorList>
            <person name="Sun Q."/>
            <person name="Mori K."/>
        </authorList>
    </citation>
    <scope>NUCLEOTIDE SEQUENCE [LARGE SCALE GENOMIC DNA]</scope>
    <source>
        <strain evidence="2 3">CCM 7706</strain>
    </source>
</reference>
<keyword evidence="1" id="KW-0812">Transmembrane</keyword>
<protein>
    <recommendedName>
        <fullName evidence="4">Glycosyltransferase RgtA/B/C/D-like domain-containing protein</fullName>
    </recommendedName>
</protein>
<feature type="transmembrane region" description="Helical" evidence="1">
    <location>
        <begin position="214"/>
        <end position="233"/>
    </location>
</feature>
<dbReference type="EMBL" id="JBHLWK010000009">
    <property type="protein sequence ID" value="MFC0203829.1"/>
    <property type="molecule type" value="Genomic_DNA"/>
</dbReference>
<comment type="caution">
    <text evidence="2">The sequence shown here is derived from an EMBL/GenBank/DDBJ whole genome shotgun (WGS) entry which is preliminary data.</text>
</comment>
<dbReference type="Proteomes" id="UP001589798">
    <property type="component" value="Unassembled WGS sequence"/>
</dbReference>
<keyword evidence="3" id="KW-1185">Reference proteome</keyword>
<feature type="transmembrane region" description="Helical" evidence="1">
    <location>
        <begin position="267"/>
        <end position="285"/>
    </location>
</feature>
<feature type="transmembrane region" description="Helical" evidence="1">
    <location>
        <begin position="339"/>
        <end position="359"/>
    </location>
</feature>
<accession>A0ABV6CSW6</accession>
<gene>
    <name evidence="2" type="ORF">ACFFJC_06040</name>
</gene>